<dbReference type="PROSITE" id="PS51192">
    <property type="entry name" value="HELICASE_ATP_BIND_1"/>
    <property type="match status" value="1"/>
</dbReference>
<feature type="domain" description="Helicase ATP-binding" evidence="10">
    <location>
        <begin position="208"/>
        <end position="375"/>
    </location>
</feature>
<evidence type="ECO:0000256" key="6">
    <source>
        <dbReference type="ARBA" id="ARBA00022884"/>
    </source>
</evidence>
<feature type="compositionally biased region" description="Basic and acidic residues" evidence="8">
    <location>
        <begin position="58"/>
        <end position="67"/>
    </location>
</feature>
<dbReference type="GO" id="GO:0005829">
    <property type="term" value="C:cytosol"/>
    <property type="evidence" value="ECO:0007669"/>
    <property type="project" value="TreeGrafter"/>
</dbReference>
<sequence>MPSRKLEAAAAAGASPEKPPKRDKSKNAAAGAGKKSKKRDAATAAADGPPPPPSSSPSKEEAEAEAGRRKKEKRRGGAKDGVAGEPEKAEGTGKEKKRKEKKKKRSAEESAPVSDGRPAAAAAAADEAGEPPKRKKRKTEGEPAGSEDAAKPAGSAGPAPVSMAGVQDETPVEDSELLVTSYRISAPTVKKLQDRGVSSLFPIQAKTFNPIFDGKDLVGRARTGTGKTLAFALPMIERLLAEGSPKIPRNGPRVLVLGKNNYIRARFTGLTAGAALVFMFVLTSSPIAWPDRSFSPLAPICSADAGVGEASGGRVPDPDFRFADTALRNGVDIIVGTPGRITDHLERGSLKLRNLRFLTLDECDQMLDIGFKDDM</sequence>
<comment type="caution">
    <text evidence="11">The sequence shown here is derived from an EMBL/GenBank/DDBJ whole genome shotgun (WGS) entry which is preliminary data.</text>
</comment>
<dbReference type="Gene3D" id="3.40.50.300">
    <property type="entry name" value="P-loop containing nucleotide triphosphate hydrolases"/>
    <property type="match status" value="1"/>
</dbReference>
<dbReference type="EMBL" id="JAEFCI010009187">
    <property type="protein sequence ID" value="KAG5457972.1"/>
    <property type="molecule type" value="Genomic_DNA"/>
</dbReference>
<evidence type="ECO:0000256" key="1">
    <source>
        <dbReference type="ARBA" id="ARBA00012552"/>
    </source>
</evidence>
<evidence type="ECO:0000256" key="8">
    <source>
        <dbReference type="SAM" id="MobiDB-lite"/>
    </source>
</evidence>
<evidence type="ECO:0000256" key="9">
    <source>
        <dbReference type="SAM" id="Phobius"/>
    </source>
</evidence>
<organism evidence="11 12">
    <name type="scientific">Olpidium bornovanus</name>
    <dbReference type="NCBI Taxonomy" id="278681"/>
    <lineage>
        <taxon>Eukaryota</taxon>
        <taxon>Fungi</taxon>
        <taxon>Fungi incertae sedis</taxon>
        <taxon>Olpidiomycota</taxon>
        <taxon>Olpidiomycotina</taxon>
        <taxon>Olpidiomycetes</taxon>
        <taxon>Olpidiales</taxon>
        <taxon>Olpidiaceae</taxon>
        <taxon>Olpidium</taxon>
    </lineage>
</organism>
<evidence type="ECO:0000256" key="5">
    <source>
        <dbReference type="ARBA" id="ARBA00022840"/>
    </source>
</evidence>
<feature type="compositionally biased region" description="Basic residues" evidence="8">
    <location>
        <begin position="95"/>
        <end position="105"/>
    </location>
</feature>
<keyword evidence="9" id="KW-0472">Membrane</keyword>
<evidence type="ECO:0000256" key="3">
    <source>
        <dbReference type="ARBA" id="ARBA00022801"/>
    </source>
</evidence>
<dbReference type="CDD" id="cd00268">
    <property type="entry name" value="DEADc"/>
    <property type="match status" value="1"/>
</dbReference>
<keyword evidence="5" id="KW-0067">ATP-binding</keyword>
<dbReference type="InterPro" id="IPR027417">
    <property type="entry name" value="P-loop_NTPase"/>
</dbReference>
<keyword evidence="9" id="KW-1133">Transmembrane helix</keyword>
<dbReference type="Pfam" id="PF00270">
    <property type="entry name" value="DEAD"/>
    <property type="match status" value="2"/>
</dbReference>
<dbReference type="InterPro" id="IPR011545">
    <property type="entry name" value="DEAD/DEAH_box_helicase_dom"/>
</dbReference>
<dbReference type="GO" id="GO:0016787">
    <property type="term" value="F:hydrolase activity"/>
    <property type="evidence" value="ECO:0007669"/>
    <property type="project" value="UniProtKB-KW"/>
</dbReference>
<evidence type="ECO:0000256" key="4">
    <source>
        <dbReference type="ARBA" id="ARBA00022806"/>
    </source>
</evidence>
<feature type="compositionally biased region" description="Low complexity" evidence="8">
    <location>
        <begin position="151"/>
        <end position="165"/>
    </location>
</feature>
<dbReference type="InterPro" id="IPR044742">
    <property type="entry name" value="DEAD/DEAH_RhlB"/>
</dbReference>
<evidence type="ECO:0000256" key="2">
    <source>
        <dbReference type="ARBA" id="ARBA00022741"/>
    </source>
</evidence>
<feature type="non-terminal residue" evidence="11">
    <location>
        <position position="375"/>
    </location>
</feature>
<gene>
    <name evidence="11" type="ORF">BJ554DRAFT_1901</name>
</gene>
<comment type="catalytic activity">
    <reaction evidence="7">
        <text>ATP + H2O = ADP + phosphate + H(+)</text>
        <dbReference type="Rhea" id="RHEA:13065"/>
        <dbReference type="ChEBI" id="CHEBI:15377"/>
        <dbReference type="ChEBI" id="CHEBI:15378"/>
        <dbReference type="ChEBI" id="CHEBI:30616"/>
        <dbReference type="ChEBI" id="CHEBI:43474"/>
        <dbReference type="ChEBI" id="CHEBI:456216"/>
        <dbReference type="EC" id="3.6.4.13"/>
    </reaction>
</comment>
<dbReference type="InterPro" id="IPR050079">
    <property type="entry name" value="DEAD_box_RNA_helicase"/>
</dbReference>
<name>A0A8H8DHB7_9FUNG</name>
<dbReference type="AlphaFoldDB" id="A0A8H8DHB7"/>
<evidence type="ECO:0000256" key="7">
    <source>
        <dbReference type="ARBA" id="ARBA00047984"/>
    </source>
</evidence>
<dbReference type="SUPFAM" id="SSF52540">
    <property type="entry name" value="P-loop containing nucleoside triphosphate hydrolases"/>
    <property type="match status" value="1"/>
</dbReference>
<feature type="transmembrane region" description="Helical" evidence="9">
    <location>
        <begin position="267"/>
        <end position="289"/>
    </location>
</feature>
<protein>
    <recommendedName>
        <fullName evidence="1">RNA helicase</fullName>
        <ecNumber evidence="1">3.6.4.13</ecNumber>
    </recommendedName>
</protein>
<dbReference type="PANTHER" id="PTHR47959:SF1">
    <property type="entry name" value="ATP-DEPENDENT RNA HELICASE DBPA"/>
    <property type="match status" value="1"/>
</dbReference>
<evidence type="ECO:0000259" key="10">
    <source>
        <dbReference type="PROSITE" id="PS51192"/>
    </source>
</evidence>
<evidence type="ECO:0000313" key="12">
    <source>
        <dbReference type="Proteomes" id="UP000673691"/>
    </source>
</evidence>
<dbReference type="GO" id="GO:0003723">
    <property type="term" value="F:RNA binding"/>
    <property type="evidence" value="ECO:0007669"/>
    <property type="project" value="UniProtKB-KW"/>
</dbReference>
<keyword evidence="12" id="KW-1185">Reference proteome</keyword>
<evidence type="ECO:0000313" key="11">
    <source>
        <dbReference type="EMBL" id="KAG5457972.1"/>
    </source>
</evidence>
<keyword evidence="2" id="KW-0547">Nucleotide-binding</keyword>
<feature type="compositionally biased region" description="Basic and acidic residues" evidence="8">
    <location>
        <begin position="85"/>
        <end position="94"/>
    </location>
</feature>
<keyword evidence="9" id="KW-0812">Transmembrane</keyword>
<dbReference type="Proteomes" id="UP000673691">
    <property type="component" value="Unassembled WGS sequence"/>
</dbReference>
<keyword evidence="3 11" id="KW-0378">Hydrolase</keyword>
<keyword evidence="4" id="KW-0347">Helicase</keyword>
<keyword evidence="6" id="KW-0694">RNA-binding</keyword>
<dbReference type="InterPro" id="IPR014001">
    <property type="entry name" value="Helicase_ATP-bd"/>
</dbReference>
<dbReference type="OrthoDB" id="4255at2759"/>
<dbReference type="GO" id="GO:0005524">
    <property type="term" value="F:ATP binding"/>
    <property type="evidence" value="ECO:0007669"/>
    <property type="project" value="UniProtKB-KW"/>
</dbReference>
<dbReference type="GO" id="GO:0003724">
    <property type="term" value="F:RNA helicase activity"/>
    <property type="evidence" value="ECO:0007669"/>
    <property type="project" value="UniProtKB-EC"/>
</dbReference>
<accession>A0A8H8DHB7</accession>
<proteinExistence type="predicted"/>
<feature type="region of interest" description="Disordered" evidence="8">
    <location>
        <begin position="1"/>
        <end position="172"/>
    </location>
</feature>
<dbReference type="PANTHER" id="PTHR47959">
    <property type="entry name" value="ATP-DEPENDENT RNA HELICASE RHLE-RELATED"/>
    <property type="match status" value="1"/>
</dbReference>
<dbReference type="SMART" id="SM00487">
    <property type="entry name" value="DEXDc"/>
    <property type="match status" value="1"/>
</dbReference>
<dbReference type="EC" id="3.6.4.13" evidence="1"/>
<reference evidence="11 12" key="1">
    <citation type="journal article" name="Sci. Rep.">
        <title>Genome-scale phylogenetic analyses confirm Olpidium as the closest living zoosporic fungus to the non-flagellated, terrestrial fungi.</title>
        <authorList>
            <person name="Chang Y."/>
            <person name="Rochon D."/>
            <person name="Sekimoto S."/>
            <person name="Wang Y."/>
            <person name="Chovatia M."/>
            <person name="Sandor L."/>
            <person name="Salamov A."/>
            <person name="Grigoriev I.V."/>
            <person name="Stajich J.E."/>
            <person name="Spatafora J.W."/>
        </authorList>
    </citation>
    <scope>NUCLEOTIDE SEQUENCE [LARGE SCALE GENOMIC DNA]</scope>
    <source>
        <strain evidence="11">S191</strain>
    </source>
</reference>